<dbReference type="Proteomes" id="UP000683925">
    <property type="component" value="Unassembled WGS sequence"/>
</dbReference>
<name>A0A8S1X2G4_PAROT</name>
<evidence type="ECO:0000313" key="1">
    <source>
        <dbReference type="EMBL" id="CAD8194679.1"/>
    </source>
</evidence>
<reference evidence="1" key="1">
    <citation type="submission" date="2021-01" db="EMBL/GenBank/DDBJ databases">
        <authorList>
            <consortium name="Genoscope - CEA"/>
            <person name="William W."/>
        </authorList>
    </citation>
    <scope>NUCLEOTIDE SEQUENCE</scope>
</reference>
<evidence type="ECO:0000313" key="2">
    <source>
        <dbReference type="Proteomes" id="UP000683925"/>
    </source>
</evidence>
<accession>A0A8S1X2G4</accession>
<dbReference type="AlphaFoldDB" id="A0A8S1X2G4"/>
<dbReference type="EMBL" id="CAJJDP010000107">
    <property type="protein sequence ID" value="CAD8194679.1"/>
    <property type="molecule type" value="Genomic_DNA"/>
</dbReference>
<keyword evidence="2" id="KW-1185">Reference proteome</keyword>
<organism evidence="1 2">
    <name type="scientific">Paramecium octaurelia</name>
    <dbReference type="NCBI Taxonomy" id="43137"/>
    <lineage>
        <taxon>Eukaryota</taxon>
        <taxon>Sar</taxon>
        <taxon>Alveolata</taxon>
        <taxon>Ciliophora</taxon>
        <taxon>Intramacronucleata</taxon>
        <taxon>Oligohymenophorea</taxon>
        <taxon>Peniculida</taxon>
        <taxon>Parameciidae</taxon>
        <taxon>Paramecium</taxon>
    </lineage>
</organism>
<sequence>MLKQQQDKEISTTDHFEYSLKIYKTLKQQQKRFNEGTQSKFRIEKTKVKDRAIRFSIQQYLPIREVEIQLYVSS</sequence>
<protein>
    <submittedName>
        <fullName evidence="1">Uncharacterized protein</fullName>
    </submittedName>
</protein>
<gene>
    <name evidence="1" type="ORF">POCTA_138.1.T1070096</name>
</gene>
<comment type="caution">
    <text evidence="1">The sequence shown here is derived from an EMBL/GenBank/DDBJ whole genome shotgun (WGS) entry which is preliminary data.</text>
</comment>
<proteinExistence type="predicted"/>